<dbReference type="GeneTree" id="ENSGT00940000155638"/>
<evidence type="ECO:0000256" key="8">
    <source>
        <dbReference type="ARBA" id="ARBA00023157"/>
    </source>
</evidence>
<dbReference type="FunFam" id="2.10.25.10:FF:000106">
    <property type="entry name" value="Heparan sulfate proteoglycan 2"/>
    <property type="match status" value="1"/>
</dbReference>
<reference evidence="16" key="1">
    <citation type="journal article" date="2006" name="Science">
        <title>Ancient noncoding elements conserved in the human genome.</title>
        <authorList>
            <person name="Venkatesh B."/>
            <person name="Kirkness E.F."/>
            <person name="Loh Y.H."/>
            <person name="Halpern A.L."/>
            <person name="Lee A.P."/>
            <person name="Johnson J."/>
            <person name="Dandona N."/>
            <person name="Viswanathan L.D."/>
            <person name="Tay A."/>
            <person name="Venter J.C."/>
            <person name="Strausberg R.L."/>
            <person name="Brenner S."/>
        </authorList>
    </citation>
    <scope>NUCLEOTIDE SEQUENCE [LARGE SCALE GENOMIC DNA]</scope>
</reference>
<dbReference type="InterPro" id="IPR010307">
    <property type="entry name" value="Laminin_dom_II"/>
</dbReference>
<reference evidence="16" key="2">
    <citation type="journal article" date="2007" name="PLoS Biol.">
        <title>Survey sequencing and comparative analysis of the elephant shark (Callorhinchus milii) genome.</title>
        <authorList>
            <person name="Venkatesh B."/>
            <person name="Kirkness E.F."/>
            <person name="Loh Y.H."/>
            <person name="Halpern A.L."/>
            <person name="Lee A.P."/>
            <person name="Johnson J."/>
            <person name="Dandona N."/>
            <person name="Viswanathan L.D."/>
            <person name="Tay A."/>
            <person name="Venter J.C."/>
            <person name="Strausberg R.L."/>
            <person name="Brenner S."/>
        </authorList>
    </citation>
    <scope>NUCLEOTIDE SEQUENCE [LARGE SCALE GENOMIC DNA]</scope>
</reference>
<dbReference type="GO" id="GO:0009888">
    <property type="term" value="P:tissue development"/>
    <property type="evidence" value="ECO:0007669"/>
    <property type="project" value="TreeGrafter"/>
</dbReference>
<keyword evidence="5" id="KW-0677">Repeat</keyword>
<dbReference type="Pfam" id="PF00053">
    <property type="entry name" value="EGF_laminin"/>
    <property type="match status" value="2"/>
</dbReference>
<dbReference type="PROSITE" id="PS51115">
    <property type="entry name" value="LAMININ_IVA"/>
    <property type="match status" value="1"/>
</dbReference>
<reference evidence="16" key="3">
    <citation type="journal article" date="2014" name="Nature">
        <title>Elephant shark genome provides unique insights into gnathostome evolution.</title>
        <authorList>
            <consortium name="International Elephant Shark Genome Sequencing Consortium"/>
            <person name="Venkatesh B."/>
            <person name="Lee A.P."/>
            <person name="Ravi V."/>
            <person name="Maurya A.K."/>
            <person name="Lian M.M."/>
            <person name="Swann J.B."/>
            <person name="Ohta Y."/>
            <person name="Flajnik M.F."/>
            <person name="Sutoh Y."/>
            <person name="Kasahara M."/>
            <person name="Hoon S."/>
            <person name="Gangu V."/>
            <person name="Roy S.W."/>
            <person name="Irimia M."/>
            <person name="Korzh V."/>
            <person name="Kondrychyn I."/>
            <person name="Lim Z.W."/>
            <person name="Tay B.H."/>
            <person name="Tohari S."/>
            <person name="Kong K.W."/>
            <person name="Ho S."/>
            <person name="Lorente-Galdos B."/>
            <person name="Quilez J."/>
            <person name="Marques-Bonet T."/>
            <person name="Raney B.J."/>
            <person name="Ingham P.W."/>
            <person name="Tay A."/>
            <person name="Hillier L.W."/>
            <person name="Minx P."/>
            <person name="Boehm T."/>
            <person name="Wilson R.K."/>
            <person name="Brenner S."/>
            <person name="Warren W.C."/>
        </authorList>
    </citation>
    <scope>NUCLEOTIDE SEQUENCE [LARGE SCALE GENOMIC DNA]</scope>
</reference>
<dbReference type="CDD" id="cd00055">
    <property type="entry name" value="EGF_Lam"/>
    <property type="match status" value="3"/>
</dbReference>
<feature type="disulfide bond" evidence="11">
    <location>
        <begin position="100"/>
        <end position="109"/>
    </location>
</feature>
<feature type="coiled-coil region" evidence="12">
    <location>
        <begin position="720"/>
        <end position="780"/>
    </location>
</feature>
<feature type="domain" description="Laminin IV type A" evidence="14">
    <location>
        <begin position="1"/>
        <end position="47"/>
    </location>
</feature>
<dbReference type="PANTHER" id="PTHR10574:SF419">
    <property type="entry name" value="LAMININ SUBUNIT ALPHA-3-RELATED"/>
    <property type="match status" value="1"/>
</dbReference>
<evidence type="ECO:0000256" key="4">
    <source>
        <dbReference type="ARBA" id="ARBA00022729"/>
    </source>
</evidence>
<dbReference type="InterPro" id="IPR000034">
    <property type="entry name" value="Laminin_IV"/>
</dbReference>
<feature type="coiled-coil region" evidence="12">
    <location>
        <begin position="537"/>
        <end position="594"/>
    </location>
</feature>
<dbReference type="Pfam" id="PF06009">
    <property type="entry name" value="Laminin_II"/>
    <property type="match status" value="1"/>
</dbReference>
<keyword evidence="2" id="KW-0964">Secreted</keyword>
<dbReference type="Pfam" id="PF06008">
    <property type="entry name" value="Laminin_I"/>
    <property type="match status" value="1"/>
</dbReference>
<evidence type="ECO:0000256" key="7">
    <source>
        <dbReference type="ARBA" id="ARBA00022889"/>
    </source>
</evidence>
<keyword evidence="7" id="KW-0130">Cell adhesion</keyword>
<dbReference type="PANTHER" id="PTHR10574">
    <property type="entry name" value="NETRIN/LAMININ-RELATED"/>
    <property type="match status" value="1"/>
</dbReference>
<dbReference type="GO" id="GO:0045995">
    <property type="term" value="P:regulation of embryonic development"/>
    <property type="evidence" value="ECO:0007669"/>
    <property type="project" value="InterPro"/>
</dbReference>
<dbReference type="Ensembl" id="ENSCMIT00000008226.1">
    <property type="protein sequence ID" value="ENSCMIP00000007995.1"/>
    <property type="gene ID" value="ENSCMIG00000004293.1"/>
</dbReference>
<keyword evidence="16" id="KW-1185">Reference proteome</keyword>
<dbReference type="GO" id="GO:0016477">
    <property type="term" value="P:cell migration"/>
    <property type="evidence" value="ECO:0007669"/>
    <property type="project" value="TreeGrafter"/>
</dbReference>
<feature type="domain" description="Laminin EGF-like" evidence="13">
    <location>
        <begin position="81"/>
        <end position="127"/>
    </location>
</feature>
<evidence type="ECO:0000259" key="13">
    <source>
        <dbReference type="PROSITE" id="PS50027"/>
    </source>
</evidence>
<dbReference type="OMA" id="RECERCT"/>
<dbReference type="GO" id="GO:0007411">
    <property type="term" value="P:axon guidance"/>
    <property type="evidence" value="ECO:0007669"/>
    <property type="project" value="TreeGrafter"/>
</dbReference>
<dbReference type="InterPro" id="IPR050440">
    <property type="entry name" value="Laminin/Netrin_ECM"/>
</dbReference>
<comment type="caution">
    <text evidence="11">Lacks conserved residue(s) required for the propagation of feature annotation.</text>
</comment>
<keyword evidence="4" id="KW-0732">Signal</keyword>
<name>A0A4W3GY86_CALMI</name>
<protein>
    <submittedName>
        <fullName evidence="15">Uncharacterized protein</fullName>
    </submittedName>
</protein>
<reference evidence="15" key="4">
    <citation type="submission" date="2025-08" db="UniProtKB">
        <authorList>
            <consortium name="Ensembl"/>
        </authorList>
    </citation>
    <scope>IDENTIFICATION</scope>
</reference>
<dbReference type="Pfam" id="PF00052">
    <property type="entry name" value="Laminin_B"/>
    <property type="match status" value="1"/>
</dbReference>
<keyword evidence="3" id="KW-0272">Extracellular matrix</keyword>
<dbReference type="GO" id="GO:0034446">
    <property type="term" value="P:substrate adhesion-dependent cell spreading"/>
    <property type="evidence" value="ECO:0007669"/>
    <property type="project" value="TreeGrafter"/>
</dbReference>
<dbReference type="InterPro" id="IPR009254">
    <property type="entry name" value="Laminin_aI"/>
</dbReference>
<feature type="domain" description="Laminin EGF-like" evidence="13">
    <location>
        <begin position="128"/>
        <end position="183"/>
    </location>
</feature>
<dbReference type="InterPro" id="IPR002049">
    <property type="entry name" value="LE_dom"/>
</dbReference>
<dbReference type="Proteomes" id="UP000314986">
    <property type="component" value="Unassembled WGS sequence"/>
</dbReference>
<evidence type="ECO:0000256" key="5">
    <source>
        <dbReference type="ARBA" id="ARBA00022737"/>
    </source>
</evidence>
<dbReference type="InterPro" id="IPR013320">
    <property type="entry name" value="ConA-like_dom_sf"/>
</dbReference>
<sequence length="954" mass="106176">MLLLSNLEELRIRALYFSQTQRLSLGRVELEETSATGRGSPATNVEVCSCPSNYLGDSCQHCRPGYYRERLGFYLGRCVPCRCNRHSDKCLDRSGICVECKDNTEGDHCERCKPGFYGNGVQSSCSPCPCPLTVTSNNFATGCAENNGRLQCFCKPGYSGENCERCAPGYFGNPAEVGGQCRPCQCGNSNPTNCDPLTGQCGTCPDCTNEEPKDTSSDEKCDICDSCVKTLLGDLNKMDIDIQTIKLQVQNANASAAAQERMNALDRAIASTGSQLRVYRNNVERQIQKTNDLENDNLNLIQDVGAIEEKAEMASRRTQSLLTSINHTTRRADDMLISVKNVLQKILDLIDRLGTKTSGNVGEKLAEAERMLKELRNRNFGQEKSVAEREKNESKKLLDHIKNKLAMIIDENKDLVDKMKNDLSLYQSKLLDLQDAMTEAANLTKKADDLNRINTFALDNIKEKNKELTDKEKAVSNLLRKADGALINLNDLLKMLDESQEEYEKQGAELDGAFSSLNTKVNQLSDVSSKEPIVIRAEKHAEDLNQLANSLDRVLQDVNQDFVIQRVRNASDAYENIINAVNAAEAAAKKASDAADDALGAVVRDNLAGKVIDLELKSTKLLSETTEAKDDFDQVMKDLADVKGRLSDAKNKKDSLLTDLPELEWKLKNINRDDINKTLSRAKEVARGANDTVAKVMDKLQPILSDLENLNTITGNIPNLDDFNHALREAEDSVNILTNTLPSLVQKLNNLSKSQPANNISENIDRIRELIEQAREAANKINVPMKFNGKSGVEVRLPNDLNDLKAYNSLVLYLKRPSEPARGDNRQKRQPDQDMFVLYLGHKNSNEEYIGMALVDKKLVTVYKLGKDKEAKIESDLTVSTAVFDNAEFKRILQYGSLMYNTISKNDVSSNTTYFPVSNGKGMLLTLDPQNTVFYVGGYPSNFTVKIRYHSILH</sequence>
<dbReference type="GO" id="GO:0005102">
    <property type="term" value="F:signaling receptor binding"/>
    <property type="evidence" value="ECO:0007669"/>
    <property type="project" value="InterPro"/>
</dbReference>
<dbReference type="Pfam" id="PF24973">
    <property type="entry name" value="EGF_LMN_ATRN"/>
    <property type="match status" value="1"/>
</dbReference>
<evidence type="ECO:0000256" key="2">
    <source>
        <dbReference type="ARBA" id="ARBA00022525"/>
    </source>
</evidence>
<dbReference type="Gene3D" id="2.10.25.10">
    <property type="entry name" value="Laminin"/>
    <property type="match status" value="3"/>
</dbReference>
<dbReference type="GO" id="GO:0030155">
    <property type="term" value="P:regulation of cell adhesion"/>
    <property type="evidence" value="ECO:0007669"/>
    <property type="project" value="InterPro"/>
</dbReference>
<evidence type="ECO:0000313" key="15">
    <source>
        <dbReference type="Ensembl" id="ENSCMIP00000007995.1"/>
    </source>
</evidence>
<keyword evidence="6" id="KW-0084">Basement membrane</keyword>
<dbReference type="PROSITE" id="PS50027">
    <property type="entry name" value="EGF_LAM_2"/>
    <property type="match status" value="2"/>
</dbReference>
<evidence type="ECO:0000256" key="9">
    <source>
        <dbReference type="ARBA" id="ARBA00023180"/>
    </source>
</evidence>
<evidence type="ECO:0000256" key="12">
    <source>
        <dbReference type="SAM" id="Coils"/>
    </source>
</evidence>
<evidence type="ECO:0000313" key="16">
    <source>
        <dbReference type="Proteomes" id="UP000314986"/>
    </source>
</evidence>
<dbReference type="AlphaFoldDB" id="A0A4W3GY86"/>
<dbReference type="SUPFAM" id="SSF57196">
    <property type="entry name" value="EGF/Laminin"/>
    <property type="match status" value="3"/>
</dbReference>
<dbReference type="PROSITE" id="PS01248">
    <property type="entry name" value="EGF_LAM_1"/>
    <property type="match status" value="1"/>
</dbReference>
<dbReference type="GO" id="GO:0070831">
    <property type="term" value="P:basement membrane assembly"/>
    <property type="evidence" value="ECO:0007669"/>
    <property type="project" value="TreeGrafter"/>
</dbReference>
<accession>A0A4W3GY86</accession>
<proteinExistence type="predicted"/>
<keyword evidence="10 11" id="KW-0424">Laminin EGF-like domain</keyword>
<dbReference type="FunFam" id="2.10.25.10:FF:000033">
    <property type="entry name" value="Laminin subunit alpha 2"/>
    <property type="match status" value="1"/>
</dbReference>
<evidence type="ECO:0000256" key="3">
    <source>
        <dbReference type="ARBA" id="ARBA00022530"/>
    </source>
</evidence>
<dbReference type="Gene3D" id="2.60.120.200">
    <property type="match status" value="1"/>
</dbReference>
<evidence type="ECO:0000256" key="1">
    <source>
        <dbReference type="ARBA" id="ARBA00004302"/>
    </source>
</evidence>
<evidence type="ECO:0000256" key="11">
    <source>
        <dbReference type="PROSITE-ProRule" id="PRU00460"/>
    </source>
</evidence>
<evidence type="ECO:0000259" key="14">
    <source>
        <dbReference type="PROSITE" id="PS51115"/>
    </source>
</evidence>
<dbReference type="GO" id="GO:0009887">
    <property type="term" value="P:animal organ morphogenesis"/>
    <property type="evidence" value="ECO:0007669"/>
    <property type="project" value="TreeGrafter"/>
</dbReference>
<dbReference type="InterPro" id="IPR056863">
    <property type="entry name" value="LMN_ATRN_NET-like_EGF"/>
</dbReference>
<evidence type="ECO:0000256" key="6">
    <source>
        <dbReference type="ARBA" id="ARBA00022869"/>
    </source>
</evidence>
<organism evidence="15 16">
    <name type="scientific">Callorhinchus milii</name>
    <name type="common">Ghost shark</name>
    <dbReference type="NCBI Taxonomy" id="7868"/>
    <lineage>
        <taxon>Eukaryota</taxon>
        <taxon>Metazoa</taxon>
        <taxon>Chordata</taxon>
        <taxon>Craniata</taxon>
        <taxon>Vertebrata</taxon>
        <taxon>Chondrichthyes</taxon>
        <taxon>Holocephali</taxon>
        <taxon>Chimaeriformes</taxon>
        <taxon>Callorhinchidae</taxon>
        <taxon>Callorhinchus</taxon>
    </lineage>
</organism>
<reference evidence="15" key="5">
    <citation type="submission" date="2025-09" db="UniProtKB">
        <authorList>
            <consortium name="Ensembl"/>
        </authorList>
    </citation>
    <scope>IDENTIFICATION</scope>
</reference>
<keyword evidence="12" id="KW-0175">Coiled coil</keyword>
<dbReference type="SUPFAM" id="SSF49899">
    <property type="entry name" value="Concanavalin A-like lectins/glucanases"/>
    <property type="match status" value="1"/>
</dbReference>
<feature type="disulfide bond" evidence="11">
    <location>
        <begin position="154"/>
        <end position="163"/>
    </location>
</feature>
<evidence type="ECO:0000256" key="10">
    <source>
        <dbReference type="ARBA" id="ARBA00023292"/>
    </source>
</evidence>
<keyword evidence="9" id="KW-0325">Glycoprotein</keyword>
<comment type="subcellular location">
    <subcellularLocation>
        <location evidence="1">Secreted</location>
        <location evidence="1">Extracellular space</location>
        <location evidence="1">Extracellular matrix</location>
        <location evidence="1">Basement membrane</location>
    </subcellularLocation>
</comment>
<feature type="coiled-coil region" evidence="12">
    <location>
        <begin position="358"/>
        <end position="509"/>
    </location>
</feature>
<dbReference type="GO" id="GO:0043256">
    <property type="term" value="C:laminin complex"/>
    <property type="evidence" value="ECO:0007669"/>
    <property type="project" value="TreeGrafter"/>
</dbReference>
<dbReference type="GO" id="GO:0030334">
    <property type="term" value="P:regulation of cell migration"/>
    <property type="evidence" value="ECO:0007669"/>
    <property type="project" value="InterPro"/>
</dbReference>
<keyword evidence="8 11" id="KW-1015">Disulfide bond</keyword>
<dbReference type="SMART" id="SM00180">
    <property type="entry name" value="EGF_Lam"/>
    <property type="match status" value="2"/>
</dbReference>